<accession>A0AA49GU88</accession>
<dbReference type="AlphaFoldDB" id="A0AA49GU88"/>
<protein>
    <submittedName>
        <fullName evidence="4">Zeta toxin family protein</fullName>
    </submittedName>
</protein>
<dbReference type="GO" id="GO:0005524">
    <property type="term" value="F:ATP binding"/>
    <property type="evidence" value="ECO:0007669"/>
    <property type="project" value="UniProtKB-KW"/>
</dbReference>
<feature type="domain" description="Zeta toxin" evidence="3">
    <location>
        <begin position="3"/>
        <end position="146"/>
    </location>
</feature>
<reference evidence="4" key="1">
    <citation type="journal article" date="2023" name="Comput. Struct. Biotechnol. J.">
        <title>Discovery of a novel marine Bacteroidetes with a rich repertoire of carbohydrate-active enzymes.</title>
        <authorList>
            <person name="Chen B."/>
            <person name="Liu G."/>
            <person name="Chen Q."/>
            <person name="Wang H."/>
            <person name="Liu L."/>
            <person name="Tang K."/>
        </authorList>
    </citation>
    <scope>NUCLEOTIDE SEQUENCE</scope>
    <source>
        <strain evidence="4">TK19036</strain>
    </source>
</reference>
<evidence type="ECO:0000313" key="4">
    <source>
        <dbReference type="EMBL" id="WKN38174.1"/>
    </source>
</evidence>
<dbReference type="InterPro" id="IPR010488">
    <property type="entry name" value="Zeta_toxin_domain"/>
</dbReference>
<organism evidence="4">
    <name type="scientific">Roseihalotalea indica</name>
    <dbReference type="NCBI Taxonomy" id="2867963"/>
    <lineage>
        <taxon>Bacteria</taxon>
        <taxon>Pseudomonadati</taxon>
        <taxon>Bacteroidota</taxon>
        <taxon>Cytophagia</taxon>
        <taxon>Cytophagales</taxon>
        <taxon>Catalimonadaceae</taxon>
        <taxon>Roseihalotalea</taxon>
    </lineage>
</organism>
<gene>
    <name evidence="4" type="ORF">K4G66_05605</name>
</gene>
<dbReference type="EMBL" id="CP120682">
    <property type="protein sequence ID" value="WKN38174.1"/>
    <property type="molecule type" value="Genomic_DNA"/>
</dbReference>
<dbReference type="SUPFAM" id="SSF52540">
    <property type="entry name" value="P-loop containing nucleoside triphosphate hydrolases"/>
    <property type="match status" value="1"/>
</dbReference>
<proteinExistence type="predicted"/>
<sequence length="190" mass="21793">MKQLYIIAGCNGAGKTTASYTVLPDILECKEFVNADEIARGLSPFQPEKVSIQAGRLMLSRIKDLMMAGEDFAFETTLSTRSYVNFTKQAQEEGYKVTLLFFWLNTPDLAVKRVSSRVREGGHNIPENVIRRRYENGLQNFFTLYQPIVDIWMLIDNSGQSYQIIAKGEGKTTDIFSRKIWNELNRKYNE</sequence>
<keyword evidence="1" id="KW-0547">Nucleotide-binding</keyword>
<dbReference type="Pfam" id="PF06414">
    <property type="entry name" value="Zeta_toxin"/>
    <property type="match status" value="1"/>
</dbReference>
<keyword evidence="2" id="KW-0067">ATP-binding</keyword>
<dbReference type="InterPro" id="IPR027417">
    <property type="entry name" value="P-loop_NTPase"/>
</dbReference>
<evidence type="ECO:0000256" key="2">
    <source>
        <dbReference type="ARBA" id="ARBA00022840"/>
    </source>
</evidence>
<evidence type="ECO:0000256" key="1">
    <source>
        <dbReference type="ARBA" id="ARBA00022741"/>
    </source>
</evidence>
<dbReference type="Gene3D" id="3.40.50.300">
    <property type="entry name" value="P-loop containing nucleotide triphosphate hydrolases"/>
    <property type="match status" value="1"/>
</dbReference>
<reference evidence="4" key="2">
    <citation type="journal article" date="2024" name="Antonie Van Leeuwenhoek">
        <title>Roseihalotalea indica gen. nov., sp. nov., a halophilic Bacteroidetes from mesopelagic Southwest Indian Ocean with higher carbohydrate metabolic potential.</title>
        <authorList>
            <person name="Chen B."/>
            <person name="Zhang M."/>
            <person name="Lin D."/>
            <person name="Ye J."/>
            <person name="Tang K."/>
        </authorList>
    </citation>
    <scope>NUCLEOTIDE SEQUENCE</scope>
    <source>
        <strain evidence="4">TK19036</strain>
    </source>
</reference>
<dbReference type="PANTHER" id="PTHR39206:SF1">
    <property type="entry name" value="SLL8004 PROTEIN"/>
    <property type="match status" value="1"/>
</dbReference>
<evidence type="ECO:0000259" key="3">
    <source>
        <dbReference type="Pfam" id="PF06414"/>
    </source>
</evidence>
<name>A0AA49GU88_9BACT</name>
<dbReference type="PANTHER" id="PTHR39206">
    <property type="entry name" value="SLL8004 PROTEIN"/>
    <property type="match status" value="1"/>
</dbReference>
<dbReference type="GO" id="GO:0016301">
    <property type="term" value="F:kinase activity"/>
    <property type="evidence" value="ECO:0007669"/>
    <property type="project" value="InterPro"/>
</dbReference>